<dbReference type="UniPathway" id="UPA00232"/>
<dbReference type="Gene3D" id="3.40.1410.10">
    <property type="entry name" value="Chorismate lyase-like"/>
    <property type="match status" value="1"/>
</dbReference>
<dbReference type="GO" id="GO:0008813">
    <property type="term" value="F:chorismate lyase activity"/>
    <property type="evidence" value="ECO:0007669"/>
    <property type="project" value="UniProtKB-UniRule"/>
</dbReference>
<evidence type="ECO:0000256" key="3">
    <source>
        <dbReference type="ARBA" id="ARBA00023239"/>
    </source>
</evidence>
<dbReference type="GO" id="GO:0005829">
    <property type="term" value="C:cytosol"/>
    <property type="evidence" value="ECO:0007669"/>
    <property type="project" value="TreeGrafter"/>
</dbReference>
<dbReference type="Pfam" id="PF04345">
    <property type="entry name" value="Chor_lyase"/>
    <property type="match status" value="1"/>
</dbReference>
<sequence length="188" mass="22346">MYHKKLCWADHSRWKSRLSKHEDEWLFNSESLTKRLIRLSQNQFSLKRLSEQKQKIREDECGILEVGYPSLKQVRQVVLEGQGQAWVYARSIILSKGEDCRGNLFQAIGNKPLGSILFQKDLFERSKIEITKYPREFLPIDYRHVDLWARRSVFICSSQSVLVQEVFLPDLWKHIVNKKKQVYNNHLL</sequence>
<evidence type="ECO:0000313" key="6">
    <source>
        <dbReference type="Proteomes" id="UP000247565"/>
    </source>
</evidence>
<dbReference type="EMBL" id="QGLT01000001">
    <property type="protein sequence ID" value="PXZ01843.1"/>
    <property type="molecule type" value="Genomic_DNA"/>
</dbReference>
<dbReference type="EC" id="4.1.3.40" evidence="4"/>
<dbReference type="Proteomes" id="UP000247565">
    <property type="component" value="Unassembled WGS sequence"/>
</dbReference>
<dbReference type="PANTHER" id="PTHR38683">
    <property type="entry name" value="CHORISMATE PYRUVATE-LYASE"/>
    <property type="match status" value="1"/>
</dbReference>
<comment type="caution">
    <text evidence="4">Lacks conserved residue(s) required for the propagation of feature annotation.</text>
</comment>
<name>A0A318N2L7_9PROT</name>
<dbReference type="PANTHER" id="PTHR38683:SF1">
    <property type="entry name" value="CHORISMATE PYRUVATE-LYASE"/>
    <property type="match status" value="1"/>
</dbReference>
<keyword evidence="3 4" id="KW-0456">Lyase</keyword>
<dbReference type="HAMAP" id="MF_01632">
    <property type="entry name" value="UbiC"/>
    <property type="match status" value="1"/>
</dbReference>
<proteinExistence type="inferred from homology"/>
<evidence type="ECO:0000256" key="2">
    <source>
        <dbReference type="ARBA" id="ARBA00022688"/>
    </source>
</evidence>
<comment type="pathway">
    <text evidence="4">Cofactor biosynthesis; ubiquinone biosynthesis.</text>
</comment>
<dbReference type="SUPFAM" id="SSF64288">
    <property type="entry name" value="Chorismate lyase-like"/>
    <property type="match status" value="1"/>
</dbReference>
<comment type="function">
    <text evidence="4">Removes the pyruvyl group from chorismate, with concomitant aromatization of the ring, to provide 4-hydroxybenzoate (4HB) for the ubiquinone pathway.</text>
</comment>
<keyword evidence="6" id="KW-1185">Reference proteome</keyword>
<feature type="binding site" evidence="4">
    <location>
        <position position="75"/>
    </location>
    <ligand>
        <name>substrate</name>
    </ligand>
</feature>
<accession>A0A318N2L7</accession>
<evidence type="ECO:0000313" key="5">
    <source>
        <dbReference type="EMBL" id="PXZ01843.1"/>
    </source>
</evidence>
<comment type="caution">
    <text evidence="5">The sequence shown here is derived from an EMBL/GenBank/DDBJ whole genome shotgun (WGS) entry which is preliminary data.</text>
</comment>
<protein>
    <recommendedName>
        <fullName evidence="4">Probable chorismate pyruvate-lyase</fullName>
        <shortName evidence="4">CL</shortName>
        <shortName evidence="4">CPL</shortName>
        <ecNumber evidence="4">4.1.3.40</ecNumber>
    </recommendedName>
</protein>
<reference evidence="5 6" key="1">
    <citation type="submission" date="2018-05" db="EMBL/GenBank/DDBJ databases">
        <title>Reference genomes for bee gut microbiota database.</title>
        <authorList>
            <person name="Ellegaard K.M."/>
        </authorList>
    </citation>
    <scope>NUCLEOTIDE SEQUENCE [LARGE SCALE GENOMIC DNA]</scope>
    <source>
        <strain evidence="5 6">ESL0284</strain>
    </source>
</reference>
<dbReference type="AlphaFoldDB" id="A0A318N2L7"/>
<keyword evidence="2 4" id="KW-0831">Ubiquinone biosynthesis</keyword>
<dbReference type="InterPro" id="IPR028978">
    <property type="entry name" value="Chorismate_lyase_/UTRA_dom_sf"/>
</dbReference>
<dbReference type="OrthoDB" id="9789493at2"/>
<dbReference type="InterPro" id="IPR007440">
    <property type="entry name" value="Chorismate--pyruvate_lyase"/>
</dbReference>
<gene>
    <name evidence="4" type="primary">ubiC</name>
    <name evidence="5" type="ORF">DK869_02275</name>
</gene>
<organism evidence="5 6">
    <name type="scientific">Commensalibacter melissae</name>
    <dbReference type="NCBI Taxonomy" id="2070537"/>
    <lineage>
        <taxon>Bacteria</taxon>
        <taxon>Pseudomonadati</taxon>
        <taxon>Pseudomonadota</taxon>
        <taxon>Alphaproteobacteria</taxon>
        <taxon>Acetobacterales</taxon>
        <taxon>Acetobacteraceae</taxon>
    </lineage>
</organism>
<dbReference type="RefSeq" id="WP_110438362.1">
    <property type="nucleotide sequence ID" value="NZ_CP046393.1"/>
</dbReference>
<comment type="subcellular location">
    <subcellularLocation>
        <location evidence="4">Cytoplasm</location>
    </subcellularLocation>
</comment>
<feature type="binding site" evidence="4">
    <location>
        <position position="165"/>
    </location>
    <ligand>
        <name>substrate</name>
    </ligand>
</feature>
<evidence type="ECO:0000256" key="4">
    <source>
        <dbReference type="HAMAP-Rule" id="MF_01632"/>
    </source>
</evidence>
<dbReference type="GO" id="GO:0006744">
    <property type="term" value="P:ubiquinone biosynthetic process"/>
    <property type="evidence" value="ECO:0007669"/>
    <property type="project" value="UniProtKB-UniRule"/>
</dbReference>
<comment type="similarity">
    <text evidence="4">Belongs to the UbiC family.</text>
</comment>
<dbReference type="GO" id="GO:0042866">
    <property type="term" value="P:pyruvate biosynthetic process"/>
    <property type="evidence" value="ECO:0007669"/>
    <property type="project" value="UniProtKB-UniRule"/>
</dbReference>
<feature type="binding site" evidence="4">
    <location>
        <position position="113"/>
    </location>
    <ligand>
        <name>substrate</name>
    </ligand>
</feature>
<comment type="catalytic activity">
    <reaction evidence="4">
        <text>chorismate = 4-hydroxybenzoate + pyruvate</text>
        <dbReference type="Rhea" id="RHEA:16505"/>
        <dbReference type="ChEBI" id="CHEBI:15361"/>
        <dbReference type="ChEBI" id="CHEBI:17879"/>
        <dbReference type="ChEBI" id="CHEBI:29748"/>
        <dbReference type="EC" id="4.1.3.40"/>
    </reaction>
</comment>
<keyword evidence="4 5" id="KW-0670">Pyruvate</keyword>
<keyword evidence="1 4" id="KW-0963">Cytoplasm</keyword>
<evidence type="ECO:0000256" key="1">
    <source>
        <dbReference type="ARBA" id="ARBA00022490"/>
    </source>
</evidence>